<feature type="chain" id="PRO_5022776644" description="Secreted protein" evidence="2">
    <location>
        <begin position="23"/>
        <end position="200"/>
    </location>
</feature>
<reference evidence="3 4" key="1">
    <citation type="submission" date="2019-05" db="EMBL/GenBank/DDBJ databases">
        <title>Emergence of the Ug99 lineage of the wheat stem rust pathogen through somatic hybridization.</title>
        <authorList>
            <person name="Li F."/>
            <person name="Upadhyaya N.M."/>
            <person name="Sperschneider J."/>
            <person name="Matny O."/>
            <person name="Nguyen-Phuc H."/>
            <person name="Mago R."/>
            <person name="Raley C."/>
            <person name="Miller M.E."/>
            <person name="Silverstein K.A.T."/>
            <person name="Henningsen E."/>
            <person name="Hirsch C.D."/>
            <person name="Visser B."/>
            <person name="Pretorius Z.A."/>
            <person name="Steffenson B.J."/>
            <person name="Schwessinger B."/>
            <person name="Dodds P.N."/>
            <person name="Figueroa M."/>
        </authorList>
    </citation>
    <scope>NUCLEOTIDE SEQUENCE [LARGE SCALE GENOMIC DNA]</scope>
    <source>
        <strain evidence="3">21-0</strain>
    </source>
</reference>
<evidence type="ECO:0008006" key="5">
    <source>
        <dbReference type="Google" id="ProtNLM"/>
    </source>
</evidence>
<evidence type="ECO:0000256" key="2">
    <source>
        <dbReference type="SAM" id="SignalP"/>
    </source>
</evidence>
<feature type="signal peptide" evidence="2">
    <location>
        <begin position="1"/>
        <end position="22"/>
    </location>
</feature>
<protein>
    <recommendedName>
        <fullName evidence="5">Secreted protein</fullName>
    </recommendedName>
</protein>
<evidence type="ECO:0000313" key="3">
    <source>
        <dbReference type="EMBL" id="KAA1075326.1"/>
    </source>
</evidence>
<name>A0A5B0MH36_PUCGR</name>
<dbReference type="OrthoDB" id="2495428at2759"/>
<dbReference type="AlphaFoldDB" id="A0A5B0MH36"/>
<feature type="region of interest" description="Disordered" evidence="1">
    <location>
        <begin position="58"/>
        <end position="77"/>
    </location>
</feature>
<gene>
    <name evidence="3" type="ORF">PGT21_033733</name>
</gene>
<comment type="caution">
    <text evidence="3">The sequence shown here is derived from an EMBL/GenBank/DDBJ whole genome shotgun (WGS) entry which is preliminary data.</text>
</comment>
<keyword evidence="2" id="KW-0732">Signal</keyword>
<accession>A0A5B0MH36</accession>
<dbReference type="Proteomes" id="UP000324748">
    <property type="component" value="Unassembled WGS sequence"/>
</dbReference>
<organism evidence="3 4">
    <name type="scientific">Puccinia graminis f. sp. tritici</name>
    <dbReference type="NCBI Taxonomy" id="56615"/>
    <lineage>
        <taxon>Eukaryota</taxon>
        <taxon>Fungi</taxon>
        <taxon>Dikarya</taxon>
        <taxon>Basidiomycota</taxon>
        <taxon>Pucciniomycotina</taxon>
        <taxon>Pucciniomycetes</taxon>
        <taxon>Pucciniales</taxon>
        <taxon>Pucciniaceae</taxon>
        <taxon>Puccinia</taxon>
    </lineage>
</organism>
<sequence length="200" mass="21745">MFSAKLITTLTLVLVAINAVAAGMHSQCSQWKSSSGLSQSLSESKTIMAKVMRSKIPVSKPPTSRFQRRITPPNTDYNDLDTQSEAVCSAQGYDTEKVDGVCLWTGEGQSYKSSKYYPGWVNGDHTENCGRKVSLKNAHANLDAPIIDGCSFANPGQTIDQDFGCASIYVTRLTFAKLGGKPSEHQVPITNWDFKGKDGN</sequence>
<keyword evidence="4" id="KW-1185">Reference proteome</keyword>
<evidence type="ECO:0000313" key="4">
    <source>
        <dbReference type="Proteomes" id="UP000324748"/>
    </source>
</evidence>
<dbReference type="EMBL" id="VSWC01000157">
    <property type="protein sequence ID" value="KAA1075326.1"/>
    <property type="molecule type" value="Genomic_DNA"/>
</dbReference>
<evidence type="ECO:0000256" key="1">
    <source>
        <dbReference type="SAM" id="MobiDB-lite"/>
    </source>
</evidence>
<proteinExistence type="predicted"/>